<dbReference type="Proteomes" id="UP000238196">
    <property type="component" value="Unassembled WGS sequence"/>
</dbReference>
<evidence type="ECO:0000313" key="1">
    <source>
        <dbReference type="EMBL" id="PPC75165.1"/>
    </source>
</evidence>
<gene>
    <name evidence="1" type="ORF">C4K68_21220</name>
</gene>
<sequence>MKIKNLAGIPEMIYSLAATFTWEVKGQYVLTKSVDMKLVNVTHPDVEKKLKLNEMFPAGISSSLKVVALNEHEFTYIDESDGKEKSCTR</sequence>
<name>A0A2S5KKK8_9PROT</name>
<protein>
    <submittedName>
        <fullName evidence="1">Uncharacterized protein</fullName>
    </submittedName>
</protein>
<comment type="caution">
    <text evidence="1">The sequence shown here is derived from an EMBL/GenBank/DDBJ whole genome shotgun (WGS) entry which is preliminary data.</text>
</comment>
<dbReference type="AlphaFoldDB" id="A0A2S5KKK8"/>
<reference evidence="1 2" key="1">
    <citation type="submission" date="2018-02" db="EMBL/GenBank/DDBJ databases">
        <title>novel marine gammaproteobacteria from coastal saline agro ecosystem.</title>
        <authorList>
            <person name="Krishnan R."/>
            <person name="Ramesh Kumar N."/>
        </authorList>
    </citation>
    <scope>NUCLEOTIDE SEQUENCE [LARGE SCALE GENOMIC DNA]</scope>
    <source>
        <strain evidence="1 2">228</strain>
    </source>
</reference>
<organism evidence="1 2">
    <name type="scientific">Proteobacteria bacterium 228</name>
    <dbReference type="NCBI Taxonomy" id="2083153"/>
    <lineage>
        <taxon>Bacteria</taxon>
        <taxon>Pseudomonadati</taxon>
        <taxon>Pseudomonadota</taxon>
    </lineage>
</organism>
<dbReference type="EMBL" id="PRLP01000106">
    <property type="protein sequence ID" value="PPC75165.1"/>
    <property type="molecule type" value="Genomic_DNA"/>
</dbReference>
<evidence type="ECO:0000313" key="2">
    <source>
        <dbReference type="Proteomes" id="UP000238196"/>
    </source>
</evidence>
<proteinExistence type="predicted"/>
<accession>A0A2S5KKK8</accession>